<feature type="transmembrane region" description="Helical" evidence="6">
    <location>
        <begin position="64"/>
        <end position="89"/>
    </location>
</feature>
<comment type="caution">
    <text evidence="8">The sequence shown here is derived from an EMBL/GenBank/DDBJ whole genome shotgun (WGS) entry which is preliminary data.</text>
</comment>
<evidence type="ECO:0000256" key="5">
    <source>
        <dbReference type="ARBA" id="ARBA00023136"/>
    </source>
</evidence>
<feature type="transmembrane region" description="Helical" evidence="6">
    <location>
        <begin position="146"/>
        <end position="163"/>
    </location>
</feature>
<evidence type="ECO:0000256" key="3">
    <source>
        <dbReference type="ARBA" id="ARBA00022692"/>
    </source>
</evidence>
<keyword evidence="5 6" id="KW-0472">Membrane</keyword>
<feature type="transmembrane region" description="Helical" evidence="6">
    <location>
        <begin position="95"/>
        <end position="115"/>
    </location>
</feature>
<feature type="transmembrane region" description="Helical" evidence="6">
    <location>
        <begin position="175"/>
        <end position="194"/>
    </location>
</feature>
<evidence type="ECO:0000256" key="2">
    <source>
        <dbReference type="ARBA" id="ARBA00007362"/>
    </source>
</evidence>
<dbReference type="InterPro" id="IPR000620">
    <property type="entry name" value="EamA_dom"/>
</dbReference>
<proteinExistence type="inferred from homology"/>
<evidence type="ECO:0000313" key="8">
    <source>
        <dbReference type="EMBL" id="MDO3675569.1"/>
    </source>
</evidence>
<dbReference type="InterPro" id="IPR050638">
    <property type="entry name" value="AA-Vitamin_Transporters"/>
</dbReference>
<feature type="domain" description="EamA" evidence="7">
    <location>
        <begin position="8"/>
        <end position="136"/>
    </location>
</feature>
<dbReference type="Pfam" id="PF00892">
    <property type="entry name" value="EamA"/>
    <property type="match status" value="2"/>
</dbReference>
<feature type="transmembrane region" description="Helical" evidence="6">
    <location>
        <begin position="206"/>
        <end position="227"/>
    </location>
</feature>
<evidence type="ECO:0000256" key="1">
    <source>
        <dbReference type="ARBA" id="ARBA00004127"/>
    </source>
</evidence>
<feature type="transmembrane region" description="Helical" evidence="6">
    <location>
        <begin position="122"/>
        <end position="140"/>
    </location>
</feature>
<protein>
    <submittedName>
        <fullName evidence="8">DMT family transporter</fullName>
    </submittedName>
</protein>
<dbReference type="Proteomes" id="UP001168883">
    <property type="component" value="Unassembled WGS sequence"/>
</dbReference>
<evidence type="ECO:0000313" key="9">
    <source>
        <dbReference type="Proteomes" id="UP001168883"/>
    </source>
</evidence>
<feature type="transmembrane region" description="Helical" evidence="6">
    <location>
        <begin position="32"/>
        <end position="52"/>
    </location>
</feature>
<dbReference type="RefSeq" id="WP_025850118.1">
    <property type="nucleotide sequence ID" value="NZ_JARLKN010000039.1"/>
</dbReference>
<dbReference type="PANTHER" id="PTHR32322:SF2">
    <property type="entry name" value="EAMA DOMAIN-CONTAINING PROTEIN"/>
    <property type="match status" value="1"/>
</dbReference>
<keyword evidence="4 6" id="KW-1133">Transmembrane helix</keyword>
<feature type="transmembrane region" description="Helical" evidence="6">
    <location>
        <begin position="239"/>
        <end position="255"/>
    </location>
</feature>
<feature type="transmembrane region" description="Helical" evidence="6">
    <location>
        <begin position="261"/>
        <end position="279"/>
    </location>
</feature>
<dbReference type="SUPFAM" id="SSF103481">
    <property type="entry name" value="Multidrug resistance efflux transporter EmrE"/>
    <property type="match status" value="2"/>
</dbReference>
<comment type="subcellular location">
    <subcellularLocation>
        <location evidence="1">Endomembrane system</location>
        <topology evidence="1">Multi-pass membrane protein</topology>
    </subcellularLocation>
</comment>
<keyword evidence="3 6" id="KW-0812">Transmembrane</keyword>
<sequence length="312" mass="34601">MNPIYYGLLVLATTSLMGSSFAIGKMGMAYFSPLLLVGCRFTIAGLLMVLWIMRRPFPQTARHWTKLFLIGLFQTAGVMGCIFLSLRTITAGESSILTFLNPLLVVLLGTLFLGIRYRFSQWLGVIFGFIGVYVTLGFHLQWQVGTILGLGAALCWSIGTVLIKKWGAAFHLRVLTAFQMLFGGLVLLGMSVTLETPKLIVTPASVFILLWLAVMASIVQFAVWFYLLEKGDPGKTSAFLFLAPFFGVLSGWLLLDEVIKWYVYAGGVLIFLGIFLANWSPAGRKLRTGQTNVSRIFDTKKHPHPYRNPPEG</sequence>
<dbReference type="PANTHER" id="PTHR32322">
    <property type="entry name" value="INNER MEMBRANE TRANSPORTER"/>
    <property type="match status" value="1"/>
</dbReference>
<comment type="similarity">
    <text evidence="2">Belongs to the EamA transporter family.</text>
</comment>
<dbReference type="Gene3D" id="1.10.3730.20">
    <property type="match status" value="1"/>
</dbReference>
<gene>
    <name evidence="8" type="ORF">Q3C12_01030</name>
</gene>
<dbReference type="InterPro" id="IPR037185">
    <property type="entry name" value="EmrE-like"/>
</dbReference>
<keyword evidence="9" id="KW-1185">Reference proteome</keyword>
<name>A0ABT8V2C4_9BACL</name>
<evidence type="ECO:0000259" key="7">
    <source>
        <dbReference type="Pfam" id="PF00892"/>
    </source>
</evidence>
<reference evidence="8" key="1">
    <citation type="submission" date="2023-07" db="EMBL/GenBank/DDBJ databases">
        <authorList>
            <person name="Aktuganov G."/>
            <person name="Boyko T."/>
            <person name="Delegan Y."/>
            <person name="Galimzianova N."/>
            <person name="Gilvanova E."/>
            <person name="Korobov V."/>
            <person name="Kuzmina L."/>
            <person name="Melentiev A."/>
            <person name="Milman P."/>
            <person name="Ryabova A."/>
            <person name="Stupak E."/>
            <person name="Yasakov T."/>
            <person name="Zharikova N."/>
            <person name="Zhurenko E."/>
        </authorList>
    </citation>
    <scope>NUCLEOTIDE SEQUENCE</scope>
    <source>
        <strain evidence="8">IB-739</strain>
    </source>
</reference>
<dbReference type="EMBL" id="JAUMKJ010000001">
    <property type="protein sequence ID" value="MDO3675569.1"/>
    <property type="molecule type" value="Genomic_DNA"/>
</dbReference>
<evidence type="ECO:0000256" key="4">
    <source>
        <dbReference type="ARBA" id="ARBA00022989"/>
    </source>
</evidence>
<accession>A0ABT8V2C4</accession>
<organism evidence="8 9">
    <name type="scientific">Paenibacillus ehimensis</name>
    <dbReference type="NCBI Taxonomy" id="79264"/>
    <lineage>
        <taxon>Bacteria</taxon>
        <taxon>Bacillati</taxon>
        <taxon>Bacillota</taxon>
        <taxon>Bacilli</taxon>
        <taxon>Bacillales</taxon>
        <taxon>Paenibacillaceae</taxon>
        <taxon>Paenibacillus</taxon>
    </lineage>
</organism>
<evidence type="ECO:0000256" key="6">
    <source>
        <dbReference type="SAM" id="Phobius"/>
    </source>
</evidence>
<feature type="domain" description="EamA" evidence="7">
    <location>
        <begin position="145"/>
        <end position="278"/>
    </location>
</feature>